<gene>
    <name evidence="1" type="ordered locus">MTR_3g467540</name>
</gene>
<dbReference type="AlphaFoldDB" id="A0A072UYJ0"/>
<reference evidence="1 3" key="2">
    <citation type="journal article" date="2014" name="BMC Genomics">
        <title>An improved genome release (version Mt4.0) for the model legume Medicago truncatula.</title>
        <authorList>
            <person name="Tang H."/>
            <person name="Krishnakumar V."/>
            <person name="Bidwell S."/>
            <person name="Rosen B."/>
            <person name="Chan A."/>
            <person name="Zhou S."/>
            <person name="Gentzbittel L."/>
            <person name="Childs K.L."/>
            <person name="Yandell M."/>
            <person name="Gundlach H."/>
            <person name="Mayer K.F."/>
            <person name="Schwartz D.C."/>
            <person name="Town C.D."/>
        </authorList>
    </citation>
    <scope>GENOME REANNOTATION</scope>
    <source>
        <strain evidence="1">A17</strain>
        <strain evidence="2 3">cv. Jemalong A17</strain>
    </source>
</reference>
<name>A0A072UYJ0_MEDTR</name>
<reference evidence="2" key="3">
    <citation type="submission" date="2015-04" db="UniProtKB">
        <authorList>
            <consortium name="EnsemblPlants"/>
        </authorList>
    </citation>
    <scope>IDENTIFICATION</scope>
    <source>
        <strain evidence="2">cv. Jemalong A17</strain>
    </source>
</reference>
<protein>
    <submittedName>
        <fullName evidence="1 2">Uncharacterized protein</fullName>
    </submittedName>
</protein>
<evidence type="ECO:0000313" key="2">
    <source>
        <dbReference type="EnsemblPlants" id="KEH34506"/>
    </source>
</evidence>
<sequence>MNLFKKNISDYNDSLCTATCGFSTTFHGSLIEHRTQFGSLGGFFNKSRLALNIIWISILFNISKDRNRRHFHMHNNIRSFKLIKHIRHNNMINIAKNVKDESANKLTSSKLIACNGKMPTNNMIKSKSPEYTHASEYFRIRPDH</sequence>
<reference evidence="1 3" key="1">
    <citation type="journal article" date="2011" name="Nature">
        <title>The Medicago genome provides insight into the evolution of rhizobial symbioses.</title>
        <authorList>
            <person name="Young N.D."/>
            <person name="Debelle F."/>
            <person name="Oldroyd G.E."/>
            <person name="Geurts R."/>
            <person name="Cannon S.B."/>
            <person name="Udvardi M.K."/>
            <person name="Benedito V.A."/>
            <person name="Mayer K.F."/>
            <person name="Gouzy J."/>
            <person name="Schoof H."/>
            <person name="Van de Peer Y."/>
            <person name="Proost S."/>
            <person name="Cook D.R."/>
            <person name="Meyers B.C."/>
            <person name="Spannagl M."/>
            <person name="Cheung F."/>
            <person name="De Mita S."/>
            <person name="Krishnakumar V."/>
            <person name="Gundlach H."/>
            <person name="Zhou S."/>
            <person name="Mudge J."/>
            <person name="Bharti A.K."/>
            <person name="Murray J.D."/>
            <person name="Naoumkina M.A."/>
            <person name="Rosen B."/>
            <person name="Silverstein K.A."/>
            <person name="Tang H."/>
            <person name="Rombauts S."/>
            <person name="Zhao P.X."/>
            <person name="Zhou P."/>
            <person name="Barbe V."/>
            <person name="Bardou P."/>
            <person name="Bechner M."/>
            <person name="Bellec A."/>
            <person name="Berger A."/>
            <person name="Berges H."/>
            <person name="Bidwell S."/>
            <person name="Bisseling T."/>
            <person name="Choisne N."/>
            <person name="Couloux A."/>
            <person name="Denny R."/>
            <person name="Deshpande S."/>
            <person name="Dai X."/>
            <person name="Doyle J.J."/>
            <person name="Dudez A.M."/>
            <person name="Farmer A.D."/>
            <person name="Fouteau S."/>
            <person name="Franken C."/>
            <person name="Gibelin C."/>
            <person name="Gish J."/>
            <person name="Goldstein S."/>
            <person name="Gonzalez A.J."/>
            <person name="Green P.J."/>
            <person name="Hallab A."/>
            <person name="Hartog M."/>
            <person name="Hua A."/>
            <person name="Humphray S.J."/>
            <person name="Jeong D.H."/>
            <person name="Jing Y."/>
            <person name="Jocker A."/>
            <person name="Kenton S.M."/>
            <person name="Kim D.J."/>
            <person name="Klee K."/>
            <person name="Lai H."/>
            <person name="Lang C."/>
            <person name="Lin S."/>
            <person name="Macmil S.L."/>
            <person name="Magdelenat G."/>
            <person name="Matthews L."/>
            <person name="McCorrison J."/>
            <person name="Monaghan E.L."/>
            <person name="Mun J.H."/>
            <person name="Najar F.Z."/>
            <person name="Nicholson C."/>
            <person name="Noirot C."/>
            <person name="O'Bleness M."/>
            <person name="Paule C.R."/>
            <person name="Poulain J."/>
            <person name="Prion F."/>
            <person name="Qin B."/>
            <person name="Qu C."/>
            <person name="Retzel E.F."/>
            <person name="Riddle C."/>
            <person name="Sallet E."/>
            <person name="Samain S."/>
            <person name="Samson N."/>
            <person name="Sanders I."/>
            <person name="Saurat O."/>
            <person name="Scarpelli C."/>
            <person name="Schiex T."/>
            <person name="Segurens B."/>
            <person name="Severin A.J."/>
            <person name="Sherrier D.J."/>
            <person name="Shi R."/>
            <person name="Sims S."/>
            <person name="Singer S.R."/>
            <person name="Sinharoy S."/>
            <person name="Sterck L."/>
            <person name="Viollet A."/>
            <person name="Wang B.B."/>
            <person name="Wang K."/>
            <person name="Wang M."/>
            <person name="Wang X."/>
            <person name="Warfsmann J."/>
            <person name="Weissenbach J."/>
            <person name="White D.D."/>
            <person name="White J.D."/>
            <person name="Wiley G.B."/>
            <person name="Wincker P."/>
            <person name="Xing Y."/>
            <person name="Yang L."/>
            <person name="Yao Z."/>
            <person name="Ying F."/>
            <person name="Zhai J."/>
            <person name="Zhou L."/>
            <person name="Zuber A."/>
            <person name="Denarie J."/>
            <person name="Dixon R.A."/>
            <person name="May G.D."/>
            <person name="Schwartz D.C."/>
            <person name="Rogers J."/>
            <person name="Quetier F."/>
            <person name="Town C.D."/>
            <person name="Roe B.A."/>
        </authorList>
    </citation>
    <scope>NUCLEOTIDE SEQUENCE [LARGE SCALE GENOMIC DNA]</scope>
    <source>
        <strain evidence="1">A17</strain>
        <strain evidence="2 3">cv. Jemalong A17</strain>
    </source>
</reference>
<accession>A0A072UYJ0</accession>
<keyword evidence="3" id="KW-1185">Reference proteome</keyword>
<organism evidence="1 3">
    <name type="scientific">Medicago truncatula</name>
    <name type="common">Barrel medic</name>
    <name type="synonym">Medicago tribuloides</name>
    <dbReference type="NCBI Taxonomy" id="3880"/>
    <lineage>
        <taxon>Eukaryota</taxon>
        <taxon>Viridiplantae</taxon>
        <taxon>Streptophyta</taxon>
        <taxon>Embryophyta</taxon>
        <taxon>Tracheophyta</taxon>
        <taxon>Spermatophyta</taxon>
        <taxon>Magnoliopsida</taxon>
        <taxon>eudicotyledons</taxon>
        <taxon>Gunneridae</taxon>
        <taxon>Pentapetalae</taxon>
        <taxon>rosids</taxon>
        <taxon>fabids</taxon>
        <taxon>Fabales</taxon>
        <taxon>Fabaceae</taxon>
        <taxon>Papilionoideae</taxon>
        <taxon>50 kb inversion clade</taxon>
        <taxon>NPAAA clade</taxon>
        <taxon>Hologalegina</taxon>
        <taxon>IRL clade</taxon>
        <taxon>Trifolieae</taxon>
        <taxon>Medicago</taxon>
    </lineage>
</organism>
<dbReference type="EnsemblPlants" id="KEH34506">
    <property type="protein sequence ID" value="KEH34506"/>
    <property type="gene ID" value="MTR_3g467540"/>
</dbReference>
<dbReference type="HOGENOM" id="CLU_1799334_0_0_1"/>
<evidence type="ECO:0000313" key="1">
    <source>
        <dbReference type="EMBL" id="KEH34506.1"/>
    </source>
</evidence>
<dbReference type="EMBL" id="CM001219">
    <property type="protein sequence ID" value="KEH34506.1"/>
    <property type="molecule type" value="Genomic_DNA"/>
</dbReference>
<evidence type="ECO:0000313" key="3">
    <source>
        <dbReference type="Proteomes" id="UP000002051"/>
    </source>
</evidence>
<dbReference type="Proteomes" id="UP000002051">
    <property type="component" value="Chromosome 3"/>
</dbReference>
<proteinExistence type="predicted"/>